<evidence type="ECO:0000313" key="1">
    <source>
        <dbReference type="EMBL" id="KXB57527.1"/>
    </source>
</evidence>
<sequence length="63" mass="7227">MDLKSARVKGCVSKNEDASYTIFLNSVFSFDQLRKTYLHEVDHIINGDFSKDNADEIECFAHL</sequence>
<accession>A0ABR5TLB8</accession>
<keyword evidence="2" id="KW-1185">Reference proteome</keyword>
<dbReference type="EMBL" id="LSDB01000044">
    <property type="protein sequence ID" value="KXB57527.1"/>
    <property type="molecule type" value="Genomic_DNA"/>
</dbReference>
<gene>
    <name evidence="1" type="ORF">HMPREF1871_00863</name>
</gene>
<protein>
    <recommendedName>
        <fullName evidence="3">IrrE N-terminal-like domain-containing protein</fullName>
    </recommendedName>
</protein>
<organism evidence="1 2">
    <name type="scientific">Gemelliphila asaccharolytica</name>
    <dbReference type="NCBI Taxonomy" id="502393"/>
    <lineage>
        <taxon>Bacteria</taxon>
        <taxon>Bacillati</taxon>
        <taxon>Bacillota</taxon>
        <taxon>Bacilli</taxon>
        <taxon>Bacillales</taxon>
        <taxon>Gemellaceae</taxon>
        <taxon>Gemelliphila</taxon>
    </lineage>
</organism>
<comment type="caution">
    <text evidence="1">The sequence shown here is derived from an EMBL/GenBank/DDBJ whole genome shotgun (WGS) entry which is preliminary data.</text>
</comment>
<proteinExistence type="predicted"/>
<evidence type="ECO:0008006" key="3">
    <source>
        <dbReference type="Google" id="ProtNLM"/>
    </source>
</evidence>
<dbReference type="Proteomes" id="UP000070467">
    <property type="component" value="Unassembled WGS sequence"/>
</dbReference>
<name>A0ABR5TLB8_9BACL</name>
<evidence type="ECO:0000313" key="2">
    <source>
        <dbReference type="Proteomes" id="UP000070467"/>
    </source>
</evidence>
<reference evidence="1 2" key="1">
    <citation type="submission" date="2016-01" db="EMBL/GenBank/DDBJ databases">
        <authorList>
            <person name="Mitreva M."/>
            <person name="Pepin K.H."/>
            <person name="Mihindukulasuriya K.A."/>
            <person name="Fulton R."/>
            <person name="Fronick C."/>
            <person name="O'Laughlin M."/>
            <person name="Miner T."/>
            <person name="Herter B."/>
            <person name="Rosa B.A."/>
            <person name="Cordes M."/>
            <person name="Tomlinson C."/>
            <person name="Wollam A."/>
            <person name="Palsikar V.B."/>
            <person name="Mardis E.R."/>
            <person name="Wilson R.K."/>
        </authorList>
    </citation>
    <scope>NUCLEOTIDE SEQUENCE [LARGE SCALE GENOMIC DNA]</scope>
    <source>
        <strain evidence="1 2">KA00071</strain>
    </source>
</reference>